<dbReference type="GO" id="GO:0006260">
    <property type="term" value="P:DNA replication"/>
    <property type="evidence" value="ECO:0007669"/>
    <property type="project" value="TreeGrafter"/>
</dbReference>
<keyword evidence="3" id="KW-1185">Reference proteome</keyword>
<comment type="caution">
    <text evidence="2">The sequence shown here is derived from an EMBL/GenBank/DDBJ whole genome shotgun (WGS) entry which is preliminary data.</text>
</comment>
<dbReference type="InterPro" id="IPR002611">
    <property type="entry name" value="IstB_ATP-bd"/>
</dbReference>
<dbReference type="Proteomes" id="UP000286912">
    <property type="component" value="Unassembled WGS sequence"/>
</dbReference>
<gene>
    <name evidence="2" type="ORF">ELY37_02945</name>
</gene>
<dbReference type="InterPro" id="IPR027417">
    <property type="entry name" value="P-loop_NTPase"/>
</dbReference>
<dbReference type="PANTHER" id="PTHR30050">
    <property type="entry name" value="CHROMOSOMAL REPLICATION INITIATOR PROTEIN DNAA"/>
    <property type="match status" value="1"/>
</dbReference>
<dbReference type="Pfam" id="PF01695">
    <property type="entry name" value="IstB_IS21"/>
    <property type="match status" value="1"/>
</dbReference>
<proteinExistence type="predicted"/>
<accession>A0A3S0WQC3</accession>
<dbReference type="RefSeq" id="WP_126981487.1">
    <property type="nucleotide sequence ID" value="NZ_RZHD01000003.1"/>
</dbReference>
<dbReference type="CDD" id="cd00009">
    <property type="entry name" value="AAA"/>
    <property type="match status" value="1"/>
</dbReference>
<dbReference type="OrthoDB" id="9773429at2"/>
<protein>
    <recommendedName>
        <fullName evidence="1">IstB-like ATP-binding domain-containing protein</fullName>
    </recommendedName>
</protein>
<dbReference type="GO" id="GO:0005524">
    <property type="term" value="F:ATP binding"/>
    <property type="evidence" value="ECO:0007669"/>
    <property type="project" value="InterPro"/>
</dbReference>
<evidence type="ECO:0000313" key="2">
    <source>
        <dbReference type="EMBL" id="RUR48823.1"/>
    </source>
</evidence>
<dbReference type="EMBL" id="RZHD01000003">
    <property type="protein sequence ID" value="RUR48823.1"/>
    <property type="molecule type" value="Genomic_DNA"/>
</dbReference>
<evidence type="ECO:0000313" key="3">
    <source>
        <dbReference type="Proteomes" id="UP000286912"/>
    </source>
</evidence>
<feature type="domain" description="IstB-like ATP-binding" evidence="1">
    <location>
        <begin position="66"/>
        <end position="257"/>
    </location>
</feature>
<organism evidence="2 3">
    <name type="scientific">Vreelandella populi</name>
    <dbReference type="NCBI Taxonomy" id="2498858"/>
    <lineage>
        <taxon>Bacteria</taxon>
        <taxon>Pseudomonadati</taxon>
        <taxon>Pseudomonadota</taxon>
        <taxon>Gammaproteobacteria</taxon>
        <taxon>Oceanospirillales</taxon>
        <taxon>Halomonadaceae</taxon>
        <taxon>Vreelandella</taxon>
    </lineage>
</organism>
<sequence>MSSNSLVASLMNAETATKACDAHGDYLSTHVVFGKTDTWSGCPDCAEEKRQRDQVKEFEENRKIAAQNRLASRIGYACLPPRFAGKSFESYRADTEQQKKYLENCKQYAENFPEHLKSGDGLMLLGNPGTGKTHLAVATLNYIVQHHGEAGLYTTAARMFRRIKDTYTSKDETESQAIDAFASPALLVLDEVGVSFGSDSELNYLFDIMNERYEQCLPTIIVSNVPPGDLGQWVGDRVVDRLRECSKLMVFNWESARRELGRGAA</sequence>
<dbReference type="AlphaFoldDB" id="A0A3S0WQC3"/>
<reference evidence="2 3" key="1">
    <citation type="submission" date="2018-12" db="EMBL/GenBank/DDBJ databases">
        <title>three novel Halomonas strain isolated from plants.</title>
        <authorList>
            <person name="Sun C."/>
        </authorList>
    </citation>
    <scope>NUCLEOTIDE SEQUENCE [LARGE SCALE GENOMIC DNA]</scope>
    <source>
        <strain evidence="2 3">RC</strain>
    </source>
</reference>
<dbReference type="SUPFAM" id="SSF52540">
    <property type="entry name" value="P-loop containing nucleoside triphosphate hydrolases"/>
    <property type="match status" value="1"/>
</dbReference>
<dbReference type="Gene3D" id="3.40.50.300">
    <property type="entry name" value="P-loop containing nucleotide triphosphate hydrolases"/>
    <property type="match status" value="1"/>
</dbReference>
<name>A0A3S0WQC3_9GAMM</name>
<dbReference type="PANTHER" id="PTHR30050:SF4">
    <property type="entry name" value="ATP-BINDING PROTEIN RV3427C IN INSERTION SEQUENCE-RELATED"/>
    <property type="match status" value="1"/>
</dbReference>
<evidence type="ECO:0000259" key="1">
    <source>
        <dbReference type="Pfam" id="PF01695"/>
    </source>
</evidence>